<keyword evidence="6" id="KW-0406">Ion transport</keyword>
<comment type="caution">
    <text evidence="10">The sequence shown here is derived from an EMBL/GenBank/DDBJ whole genome shotgun (WGS) entry which is preliminary data.</text>
</comment>
<dbReference type="Proteomes" id="UP000230025">
    <property type="component" value="Unassembled WGS sequence"/>
</dbReference>
<dbReference type="EMBL" id="PFFY01000232">
    <property type="protein sequence ID" value="PIW32927.1"/>
    <property type="molecule type" value="Genomic_DNA"/>
</dbReference>
<evidence type="ECO:0000256" key="6">
    <source>
        <dbReference type="ARBA" id="ARBA00023065"/>
    </source>
</evidence>
<dbReference type="GO" id="GO:0046961">
    <property type="term" value="F:proton-transporting ATPase activity, rotational mechanism"/>
    <property type="evidence" value="ECO:0007669"/>
    <property type="project" value="InterPro"/>
</dbReference>
<dbReference type="PANTHER" id="PTHR11629:SF63">
    <property type="entry name" value="V-TYPE PROTON ATPASE SUBUNIT A"/>
    <property type="match status" value="1"/>
</dbReference>
<protein>
    <submittedName>
        <fullName evidence="10">Uncharacterized protein</fullName>
    </submittedName>
</protein>
<evidence type="ECO:0000313" key="10">
    <source>
        <dbReference type="EMBL" id="PIW32927.1"/>
    </source>
</evidence>
<dbReference type="GO" id="GO:0007035">
    <property type="term" value="P:vacuolar acidification"/>
    <property type="evidence" value="ECO:0007669"/>
    <property type="project" value="TreeGrafter"/>
</dbReference>
<comment type="subcellular location">
    <subcellularLocation>
        <location evidence="1">Membrane</location>
        <topology evidence="1">Multi-pass membrane protein</topology>
    </subcellularLocation>
</comment>
<keyword evidence="4 9" id="KW-0812">Transmembrane</keyword>
<feature type="transmembrane region" description="Helical" evidence="9">
    <location>
        <begin position="547"/>
        <end position="564"/>
    </location>
</feature>
<evidence type="ECO:0000256" key="8">
    <source>
        <dbReference type="SAM" id="Coils"/>
    </source>
</evidence>
<accession>A0A2M7GY10</accession>
<evidence type="ECO:0000256" key="4">
    <source>
        <dbReference type="ARBA" id="ARBA00022692"/>
    </source>
</evidence>
<proteinExistence type="inferred from homology"/>
<organism evidence="10 11">
    <name type="scientific">bacterium (Candidatus Ratteibacteria) CG15_BIG_FIL_POST_REV_8_21_14_020_41_12</name>
    <dbReference type="NCBI Taxonomy" id="2014291"/>
    <lineage>
        <taxon>Bacteria</taxon>
        <taxon>Candidatus Ratteibacteria</taxon>
    </lineage>
</organism>
<feature type="transmembrane region" description="Helical" evidence="9">
    <location>
        <begin position="395"/>
        <end position="421"/>
    </location>
</feature>
<dbReference type="Gene3D" id="3.30.70.2750">
    <property type="match status" value="1"/>
</dbReference>
<dbReference type="Gene3D" id="1.20.1460.20">
    <property type="match status" value="1"/>
</dbReference>
<keyword evidence="7 9" id="KW-0472">Membrane</keyword>
<feature type="coiled-coil region" evidence="8">
    <location>
        <begin position="224"/>
        <end position="251"/>
    </location>
</feature>
<name>A0A2M7GY10_9BACT</name>
<feature type="transmembrane region" description="Helical" evidence="9">
    <location>
        <begin position="353"/>
        <end position="383"/>
    </location>
</feature>
<dbReference type="GO" id="GO:0016471">
    <property type="term" value="C:vacuolar proton-transporting V-type ATPase complex"/>
    <property type="evidence" value="ECO:0007669"/>
    <property type="project" value="TreeGrafter"/>
</dbReference>
<feature type="transmembrane region" description="Helical" evidence="9">
    <location>
        <begin position="451"/>
        <end position="471"/>
    </location>
</feature>
<keyword evidence="8" id="KW-0175">Coiled coil</keyword>
<sequence>MAIGRMKKITLIGPENKAKKLTRDLQEKAFLEIIHFKEEPSLKVLLPKKVLPDEELEKKIKKLYFLKEILFSLGEKASEKIQISTIKLLDIVKNFDLNTFYKKVKVLDEGIKKKENLTKKLNKLKEDFYLIKEVDLPLYQFLPGRFTEKGIYKISALQLNNLIKEIEKITLSFYLKIVKKDKKEILFLLIYPREEKRKVASLLNRYNATSQKFLPFRLTAAGMLSFIEKRLVRNEENLSRLNEEMKTFASERNKILVLLDYYASCKEQENIQNSFGQTESAFLLTGWLPAKNLPNLEKCLKEKFPEVALYSREPKRGEDVPTILENRVLVEPFEAVTDLYGRPFYKGIDPSGLLSIFFILCFATCLSDSGYGFLLAIFSFILLKKMHLSEMGKRLCRLFLFSGLATIGAGIMTGSCFGDLFEKIPFSPLRRFWGTITVLNPVKNPDDMMKFFYLALFFGYLQISFGVMVRLIKSIKDWGTAGLKNLAPFLVQLGLPLWILAFLSRKGSLPFSFLGGFFFFPLSFFLILALLLVIFQQFIEQKGIFMKLFWSVYSVYGMIVGNLLSDTLSYSRLFALGMTTALLAIVVNQLVSLVLPLPYLGILLGILLFCLGHLFNLGINTLGAYVHTSRLQYLEFFTKFYEAGGRAFKPFRIERKYTIII</sequence>
<comment type="similarity">
    <text evidence="2">Belongs to the V-ATPase 116 kDa subunit family.</text>
</comment>
<dbReference type="GO" id="GO:0051117">
    <property type="term" value="F:ATPase binding"/>
    <property type="evidence" value="ECO:0007669"/>
    <property type="project" value="TreeGrafter"/>
</dbReference>
<keyword evidence="3" id="KW-0813">Transport</keyword>
<dbReference type="InterPro" id="IPR002490">
    <property type="entry name" value="V-ATPase_116kDa_su"/>
</dbReference>
<dbReference type="AlphaFoldDB" id="A0A2M7GY10"/>
<evidence type="ECO:0000256" key="7">
    <source>
        <dbReference type="ARBA" id="ARBA00023136"/>
    </source>
</evidence>
<dbReference type="Pfam" id="PF01496">
    <property type="entry name" value="V_ATPase_I"/>
    <property type="match status" value="2"/>
</dbReference>
<evidence type="ECO:0000256" key="2">
    <source>
        <dbReference type="ARBA" id="ARBA00009904"/>
    </source>
</evidence>
<keyword evidence="5 9" id="KW-1133">Transmembrane helix</keyword>
<evidence type="ECO:0000256" key="1">
    <source>
        <dbReference type="ARBA" id="ARBA00004141"/>
    </source>
</evidence>
<reference evidence="11" key="1">
    <citation type="submission" date="2017-09" db="EMBL/GenBank/DDBJ databases">
        <title>Depth-based differentiation of microbial function through sediment-hosted aquifers and enrichment of novel symbionts in the deep terrestrial subsurface.</title>
        <authorList>
            <person name="Probst A.J."/>
            <person name="Ladd B."/>
            <person name="Jarett J.K."/>
            <person name="Geller-Mcgrath D.E."/>
            <person name="Sieber C.M.K."/>
            <person name="Emerson J.B."/>
            <person name="Anantharaman K."/>
            <person name="Thomas B.C."/>
            <person name="Malmstrom R."/>
            <person name="Stieglmeier M."/>
            <person name="Klingl A."/>
            <person name="Woyke T."/>
            <person name="Ryan C.M."/>
            <person name="Banfield J.F."/>
        </authorList>
    </citation>
    <scope>NUCLEOTIDE SEQUENCE [LARGE SCALE GENOMIC DNA]</scope>
</reference>
<evidence type="ECO:0000256" key="9">
    <source>
        <dbReference type="SAM" id="Phobius"/>
    </source>
</evidence>
<dbReference type="GO" id="GO:0033179">
    <property type="term" value="C:proton-transporting V-type ATPase, V0 domain"/>
    <property type="evidence" value="ECO:0007669"/>
    <property type="project" value="InterPro"/>
</dbReference>
<dbReference type="PANTHER" id="PTHR11629">
    <property type="entry name" value="VACUOLAR PROTON ATPASES"/>
    <property type="match status" value="1"/>
</dbReference>
<feature type="transmembrane region" description="Helical" evidence="9">
    <location>
        <begin position="599"/>
        <end position="619"/>
    </location>
</feature>
<evidence type="ECO:0000256" key="3">
    <source>
        <dbReference type="ARBA" id="ARBA00022448"/>
    </source>
</evidence>
<dbReference type="Gene3D" id="3.30.70.2170">
    <property type="match status" value="1"/>
</dbReference>
<feature type="transmembrane region" description="Helical" evidence="9">
    <location>
        <begin position="509"/>
        <end position="535"/>
    </location>
</feature>
<feature type="transmembrane region" description="Helical" evidence="9">
    <location>
        <begin position="483"/>
        <end position="503"/>
    </location>
</feature>
<evidence type="ECO:0000256" key="5">
    <source>
        <dbReference type="ARBA" id="ARBA00022989"/>
    </source>
</evidence>
<gene>
    <name evidence="10" type="ORF">COW28_04955</name>
</gene>
<evidence type="ECO:0000313" key="11">
    <source>
        <dbReference type="Proteomes" id="UP000230025"/>
    </source>
</evidence>